<keyword evidence="1" id="KW-0472">Membrane</keyword>
<gene>
    <name evidence="2" type="ordered locus">BMS_2736</name>
</gene>
<feature type="transmembrane region" description="Helical" evidence="1">
    <location>
        <begin position="215"/>
        <end position="238"/>
    </location>
</feature>
<evidence type="ECO:0000313" key="2">
    <source>
        <dbReference type="EMBL" id="CBW27513.1"/>
    </source>
</evidence>
<feature type="transmembrane region" description="Helical" evidence="1">
    <location>
        <begin position="250"/>
        <end position="268"/>
    </location>
</feature>
<dbReference type="AlphaFoldDB" id="E1WXJ6"/>
<dbReference type="HOGENOM" id="CLU_993121_0_0_7"/>
<protein>
    <submittedName>
        <fullName evidence="2">Membrane protein</fullName>
    </submittedName>
</protein>
<name>E1WXJ6_HALMS</name>
<feature type="transmembrane region" description="Helical" evidence="1">
    <location>
        <begin position="102"/>
        <end position="123"/>
    </location>
</feature>
<evidence type="ECO:0000256" key="1">
    <source>
        <dbReference type="SAM" id="Phobius"/>
    </source>
</evidence>
<dbReference type="OrthoDB" id="5296556at2"/>
<dbReference type="PATRIC" id="fig|862908.3.peg.2612"/>
<feature type="transmembrane region" description="Helical" evidence="1">
    <location>
        <begin position="190"/>
        <end position="208"/>
    </location>
</feature>
<sequence>MQEKLALEERKRFLIHLSFIIFFFILNWAIFLIVSSVVTFFHLQLGHSLNIVENWNFDQGWEITSLVKVISFFVIIKFISIRSTSRKPMRTFFIDHYKNVSSPLFTLIIFNLVFAIIFLRPVIAQRVTFELFKVFSSYLGSIIFIFSEVIFLLFLQNVYKVSSKKKIIETILFVILSYLVNVNVFTHSQYSLSSLPFFLLLCFSSSYWSKGSWSYPLLVLVIFIGPLISLLGIDFIWGNEFSYLISSSDPGPLLFTSLLCVSLGYMYFCRRKKSDSLDQV</sequence>
<dbReference type="Proteomes" id="UP000008963">
    <property type="component" value="Chromosome"/>
</dbReference>
<evidence type="ECO:0000313" key="3">
    <source>
        <dbReference type="Proteomes" id="UP000008963"/>
    </source>
</evidence>
<keyword evidence="3" id="KW-1185">Reference proteome</keyword>
<reference evidence="3" key="1">
    <citation type="journal article" date="2013" name="ISME J.">
        <title>A small predatory core genome in the divergent marine Bacteriovorax marinus SJ and the terrestrial Bdellovibrio bacteriovorus.</title>
        <authorList>
            <person name="Crossman L.C."/>
            <person name="Chen H."/>
            <person name="Cerdeno-Tarraga A.M."/>
            <person name="Brooks K."/>
            <person name="Quail M.A."/>
            <person name="Pineiro S.A."/>
            <person name="Hobley L."/>
            <person name="Sockett R.E."/>
            <person name="Bentley S.D."/>
            <person name="Parkhill J."/>
            <person name="Williams H.N."/>
            <person name="Stine O.C."/>
        </authorList>
    </citation>
    <scope>NUCLEOTIDE SEQUENCE [LARGE SCALE GENOMIC DNA]</scope>
    <source>
        <strain evidence="3">ATCC BAA-682 / DSM 15412 / SJ</strain>
    </source>
</reference>
<dbReference type="STRING" id="862908.BMS_2736"/>
<feature type="transmembrane region" description="Helical" evidence="1">
    <location>
        <begin position="135"/>
        <end position="155"/>
    </location>
</feature>
<feature type="transmembrane region" description="Helical" evidence="1">
    <location>
        <begin position="63"/>
        <end position="81"/>
    </location>
</feature>
<keyword evidence="1" id="KW-0812">Transmembrane</keyword>
<accession>E1WXJ6</accession>
<organism evidence="2 3">
    <name type="scientific">Halobacteriovorax marinus (strain ATCC BAA-682 / DSM 15412 / SJ)</name>
    <name type="common">Bacteriovorax marinus</name>
    <dbReference type="NCBI Taxonomy" id="862908"/>
    <lineage>
        <taxon>Bacteria</taxon>
        <taxon>Pseudomonadati</taxon>
        <taxon>Bdellovibrionota</taxon>
        <taxon>Bacteriovoracia</taxon>
        <taxon>Bacteriovoracales</taxon>
        <taxon>Halobacteriovoraceae</taxon>
        <taxon>Halobacteriovorax</taxon>
    </lineage>
</organism>
<feature type="transmembrane region" description="Helical" evidence="1">
    <location>
        <begin position="12"/>
        <end position="43"/>
    </location>
</feature>
<proteinExistence type="predicted"/>
<dbReference type="KEGG" id="bmx:BMS_2736"/>
<keyword evidence="1" id="KW-1133">Transmembrane helix</keyword>
<dbReference type="RefSeq" id="WP_014245288.1">
    <property type="nucleotide sequence ID" value="NC_016620.1"/>
</dbReference>
<feature type="transmembrane region" description="Helical" evidence="1">
    <location>
        <begin position="167"/>
        <end position="184"/>
    </location>
</feature>
<dbReference type="EMBL" id="FQ312005">
    <property type="protein sequence ID" value="CBW27513.1"/>
    <property type="molecule type" value="Genomic_DNA"/>
</dbReference>